<comment type="caution">
    <text evidence="2">The sequence shown here is derived from an EMBL/GenBank/DDBJ whole genome shotgun (WGS) entry which is preliminary data.</text>
</comment>
<name>A0A1V2KE95_PSECE</name>
<evidence type="ECO:0000313" key="2">
    <source>
        <dbReference type="EMBL" id="ONH55824.1"/>
    </source>
</evidence>
<dbReference type="AlphaFoldDB" id="A0A1V2KE95"/>
<feature type="region of interest" description="Disordered" evidence="1">
    <location>
        <begin position="28"/>
        <end position="50"/>
    </location>
</feature>
<reference evidence="2 3" key="1">
    <citation type="submission" date="2016-10" db="EMBL/GenBank/DDBJ databases">
        <title>Pseudomonas lactis sp. nov. and Pseudomonas paralactis sp. nov., isolated from bovine raw milk.</title>
        <authorList>
            <person name="Von Neubeck M."/>
            <person name="Huptas C."/>
            <person name="Glueck C."/>
            <person name="Krewinkel M."/>
            <person name="Stoeckel M."/>
            <person name="Stressler T."/>
            <person name="Fischer L."/>
            <person name="Hinrichs J."/>
            <person name="Scherer S."/>
            <person name="Wenning M."/>
        </authorList>
    </citation>
    <scope>NUCLEOTIDE SEQUENCE [LARGE SCALE GENOMIC DNA]</scope>
    <source>
        <strain evidence="2 3">DSM 17516</strain>
    </source>
</reference>
<protein>
    <submittedName>
        <fullName evidence="2">Uncharacterized protein</fullName>
    </submittedName>
</protein>
<accession>A0A1V2KE95</accession>
<evidence type="ECO:0000313" key="3">
    <source>
        <dbReference type="Proteomes" id="UP000189295"/>
    </source>
</evidence>
<gene>
    <name evidence="2" type="ORF">BLL36_06835</name>
</gene>
<organism evidence="2 3">
    <name type="scientific">Pseudomonas cedrina subsp. cedrina</name>
    <dbReference type="NCBI Taxonomy" id="76762"/>
    <lineage>
        <taxon>Bacteria</taxon>
        <taxon>Pseudomonadati</taxon>
        <taxon>Pseudomonadota</taxon>
        <taxon>Gammaproteobacteria</taxon>
        <taxon>Pseudomonadales</taxon>
        <taxon>Pseudomonadaceae</taxon>
        <taxon>Pseudomonas</taxon>
    </lineage>
</organism>
<dbReference type="Proteomes" id="UP000189295">
    <property type="component" value="Unassembled WGS sequence"/>
</dbReference>
<proteinExistence type="predicted"/>
<evidence type="ECO:0000256" key="1">
    <source>
        <dbReference type="SAM" id="MobiDB-lite"/>
    </source>
</evidence>
<sequence>MFVLIAPVFLAVGTVLVIRQVIAQRATGGTAQARTDRRSRRAAQAIADQRAARRADPTAYGGFRSIALLGTDCSAGGSTQAGAYGCASGTAKLLADDVAECTTDSAAERRCTISGRHRSLRDQNTQDQGG</sequence>
<dbReference type="EMBL" id="MNPW01000003">
    <property type="protein sequence ID" value="ONH55824.1"/>
    <property type="molecule type" value="Genomic_DNA"/>
</dbReference>